<dbReference type="InterPro" id="IPR001119">
    <property type="entry name" value="SLH_dom"/>
</dbReference>
<evidence type="ECO:0000313" key="3">
    <source>
        <dbReference type="Proteomes" id="UP000287247"/>
    </source>
</evidence>
<dbReference type="Pfam" id="PF12565">
    <property type="entry name" value="DUF3747"/>
    <property type="match status" value="1"/>
</dbReference>
<dbReference type="InterPro" id="IPR022222">
    <property type="entry name" value="DUF3747"/>
</dbReference>
<evidence type="ECO:0000259" key="1">
    <source>
        <dbReference type="PROSITE" id="PS51272"/>
    </source>
</evidence>
<sequence>MKLNLPLKLATLATVTLSSVLPFNTPVKASGFQETAVEQTKVIAIARPYGEGKYDLLVIEQIPGKRECWAETGANPVLVEPLLLNYDFTGICRRSTDSNGYSIRLDGNDLGLNYLLRVVPRDGELVLVGTPRAGNYSEIVLGSTKGLASGFMKIILNPGWQFTKRSYEGKILGHFYFSATQTALASGGQTTGTVPTQTPNPVANNGSTTLLADINTNVYKNNIEKAVSMGLVAGFEDNTFRPQQNVTREQLISMAVDAIGTVYKVDLEAQPKRDMIPFKDVDGSRWSAKKIKWAQWNFMNIGNPNNTLQPTEPITRAELIDTMRRMAIHLKNQLNLPRELQQTQQPVQFSDISGSWAEGVITQMSGYCGIATAIDEKGTKFAPDSKATRDYTAAVMVRVLECVKAEAKQANATIK</sequence>
<gene>
    <name evidence="2" type="ORF">AsFPU1_4221</name>
</gene>
<dbReference type="OrthoDB" id="9759810at2"/>
<dbReference type="Pfam" id="PF00395">
    <property type="entry name" value="SLH"/>
    <property type="match status" value="2"/>
</dbReference>
<organism evidence="2 3">
    <name type="scientific">Aphanothece sacrum FPU1</name>
    <dbReference type="NCBI Taxonomy" id="1920663"/>
    <lineage>
        <taxon>Bacteria</taxon>
        <taxon>Bacillati</taxon>
        <taxon>Cyanobacteriota</taxon>
        <taxon>Cyanophyceae</taxon>
        <taxon>Oscillatoriophycideae</taxon>
        <taxon>Chroococcales</taxon>
        <taxon>Aphanothecaceae</taxon>
        <taxon>Aphanothece</taxon>
    </lineage>
</organism>
<dbReference type="EMBL" id="BDQK01000017">
    <property type="protein sequence ID" value="GBF82787.1"/>
    <property type="molecule type" value="Genomic_DNA"/>
</dbReference>
<reference evidence="3" key="1">
    <citation type="submission" date="2017-05" db="EMBL/GenBank/DDBJ databases">
        <title>Physiological properties and genetic analysis related to exopolysaccharide production of fresh-water unicellular cyanobacterium Aphanothece sacrum, Suizenji Nori, that has been cultured as a food source in Japan.</title>
        <authorList>
            <person name="Kanesaki Y."/>
            <person name="Yoshikawa S."/>
            <person name="Ohki K."/>
        </authorList>
    </citation>
    <scope>NUCLEOTIDE SEQUENCE [LARGE SCALE GENOMIC DNA]</scope>
    <source>
        <strain evidence="3">FPU1</strain>
    </source>
</reference>
<evidence type="ECO:0000313" key="2">
    <source>
        <dbReference type="EMBL" id="GBF82787.1"/>
    </source>
</evidence>
<proteinExistence type="predicted"/>
<dbReference type="RefSeq" id="WP_124975924.1">
    <property type="nucleotide sequence ID" value="NZ_BDQK01000017.1"/>
</dbReference>
<protein>
    <submittedName>
        <fullName evidence="2">S-layer domain protein</fullName>
    </submittedName>
</protein>
<comment type="caution">
    <text evidence="2">The sequence shown here is derived from an EMBL/GenBank/DDBJ whole genome shotgun (WGS) entry which is preliminary data.</text>
</comment>
<feature type="domain" description="SLH" evidence="1">
    <location>
        <begin position="206"/>
        <end position="269"/>
    </location>
</feature>
<dbReference type="AlphaFoldDB" id="A0A401ING4"/>
<keyword evidence="3" id="KW-1185">Reference proteome</keyword>
<dbReference type="PROSITE" id="PS51272">
    <property type="entry name" value="SLH"/>
    <property type="match status" value="3"/>
</dbReference>
<accession>A0A401ING4</accession>
<dbReference type="Proteomes" id="UP000287247">
    <property type="component" value="Unassembled WGS sequence"/>
</dbReference>
<feature type="domain" description="SLH" evidence="1">
    <location>
        <begin position="344"/>
        <end position="410"/>
    </location>
</feature>
<feature type="domain" description="SLH" evidence="1">
    <location>
        <begin position="274"/>
        <end position="337"/>
    </location>
</feature>
<name>A0A401ING4_APHSA</name>